<feature type="region of interest" description="Disordered" evidence="1">
    <location>
        <begin position="85"/>
        <end position="249"/>
    </location>
</feature>
<organism evidence="2 3">
    <name type="scientific">Naematelia encephala</name>
    <dbReference type="NCBI Taxonomy" id="71784"/>
    <lineage>
        <taxon>Eukaryota</taxon>
        <taxon>Fungi</taxon>
        <taxon>Dikarya</taxon>
        <taxon>Basidiomycota</taxon>
        <taxon>Agaricomycotina</taxon>
        <taxon>Tremellomycetes</taxon>
        <taxon>Tremellales</taxon>
        <taxon>Naemateliaceae</taxon>
        <taxon>Naematelia</taxon>
    </lineage>
</organism>
<evidence type="ECO:0000313" key="3">
    <source>
        <dbReference type="Proteomes" id="UP000193986"/>
    </source>
</evidence>
<comment type="caution">
    <text evidence="2">The sequence shown here is derived from an EMBL/GenBank/DDBJ whole genome shotgun (WGS) entry which is preliminary data.</text>
</comment>
<sequence>MSVKRVRIALSAPFTPSKYLLPLPEPVKTISDLKRHLVKSLSTVAHLVKNGRELVLEVDGFELLGGSEVAILREDDIVSVALAAGSSKSRAAEERTTTKKRKLSIHATDKETSTGKKKKRKEKPISAPIETPKASTTPKPAAAPLQTASRARASSSSSSSSASSSSTSSSSVVSSSTSSTSSSSSSSTTSSSSGPSVHKPKPSTSSSSFPVLSKPLPPVQPPIPPGHGKSSTHDRNLRRRRARQLQKALAEAAAARDSINEATFPLQDVYHGTIVPANSELPVPKDMSNRNKKKGFLEEMKAVQPTRTIFNESEQLLIPNGNAESQTNGTHLDSTPIRHNVVPPSQTDLPSNMFVTSKEFRKPMGGWKQLDGIAAVADLEDVAGFDEDGYSDWFEETNGASHSSDPVLELWAEAEKGIDGFEFLGSSNVISVKEGDHLAWKELELDLTTFSPILAVKLARITSITESHIKAEKLTKPVDPDFLEANATAPVEEGEKNIAISIGDLGEASQYRIVRF</sequence>
<feature type="compositionally biased region" description="Low complexity" evidence="1">
    <location>
        <begin position="131"/>
        <end position="214"/>
    </location>
</feature>
<feature type="compositionally biased region" description="Pro residues" evidence="1">
    <location>
        <begin position="215"/>
        <end position="225"/>
    </location>
</feature>
<evidence type="ECO:0000256" key="1">
    <source>
        <dbReference type="SAM" id="MobiDB-lite"/>
    </source>
</evidence>
<dbReference type="Proteomes" id="UP000193986">
    <property type="component" value="Unassembled WGS sequence"/>
</dbReference>
<feature type="compositionally biased region" description="Polar residues" evidence="1">
    <location>
        <begin position="323"/>
        <end position="333"/>
    </location>
</feature>
<dbReference type="InParanoid" id="A0A1Y2AG36"/>
<dbReference type="AlphaFoldDB" id="A0A1Y2AG36"/>
<proteinExistence type="predicted"/>
<dbReference type="EMBL" id="MCFC01000110">
    <property type="protein sequence ID" value="ORY21466.1"/>
    <property type="molecule type" value="Genomic_DNA"/>
</dbReference>
<evidence type="ECO:0000313" key="2">
    <source>
        <dbReference type="EMBL" id="ORY21466.1"/>
    </source>
</evidence>
<dbReference type="OrthoDB" id="74813at2759"/>
<keyword evidence="3" id="KW-1185">Reference proteome</keyword>
<evidence type="ECO:0008006" key="4">
    <source>
        <dbReference type="Google" id="ProtNLM"/>
    </source>
</evidence>
<feature type="region of interest" description="Disordered" evidence="1">
    <location>
        <begin position="323"/>
        <end position="350"/>
    </location>
</feature>
<reference evidence="2 3" key="1">
    <citation type="submission" date="2016-07" db="EMBL/GenBank/DDBJ databases">
        <title>Pervasive Adenine N6-methylation of Active Genes in Fungi.</title>
        <authorList>
            <consortium name="DOE Joint Genome Institute"/>
            <person name="Mondo S.J."/>
            <person name="Dannebaum R.O."/>
            <person name="Kuo R.C."/>
            <person name="Labutti K."/>
            <person name="Haridas S."/>
            <person name="Kuo A."/>
            <person name="Salamov A."/>
            <person name="Ahrendt S.R."/>
            <person name="Lipzen A."/>
            <person name="Sullivan W."/>
            <person name="Andreopoulos W.B."/>
            <person name="Clum A."/>
            <person name="Lindquist E."/>
            <person name="Daum C."/>
            <person name="Ramamoorthy G.K."/>
            <person name="Gryganskyi A."/>
            <person name="Culley D."/>
            <person name="Magnuson J.K."/>
            <person name="James T.Y."/>
            <person name="O'Malley M.A."/>
            <person name="Stajich J.E."/>
            <person name="Spatafora J.W."/>
            <person name="Visel A."/>
            <person name="Grigoriev I.V."/>
        </authorList>
    </citation>
    <scope>NUCLEOTIDE SEQUENCE [LARGE SCALE GENOMIC DNA]</scope>
    <source>
        <strain evidence="2 3">68-887.2</strain>
    </source>
</reference>
<name>A0A1Y2AG36_9TREE</name>
<dbReference type="STRING" id="71784.A0A1Y2AG36"/>
<protein>
    <recommendedName>
        <fullName evidence="4">Coilin</fullName>
    </recommendedName>
</protein>
<accession>A0A1Y2AG36</accession>
<gene>
    <name evidence="2" type="ORF">BCR39DRAFT_553546</name>
</gene>